<name>A0ABD3YD72_9GAMM</name>
<keyword evidence="1" id="KW-0812">Transmembrane</keyword>
<keyword evidence="1" id="KW-1133">Transmembrane helix</keyword>
<evidence type="ECO:0008006" key="4">
    <source>
        <dbReference type="Google" id="ProtNLM"/>
    </source>
</evidence>
<sequence>MEHFVELVKALAWPVAVIWIAYIFRAEVRQLLGRVSSFKYKDVEASFEKSLSKAENSAKNIAKPKVNESETDLSQKEQLLRIADVSPRAAVVEAWTLIETAAMKSGLSTGTAIKRTNPKMILDHLSASGKFSPDSLELINQLRQIRNKASHLPDFAVKQSEAERYLDLAVKSAAVIGATVI</sequence>
<keyword evidence="1" id="KW-0472">Membrane</keyword>
<reference evidence="2 3" key="1">
    <citation type="submission" date="2014-04" db="EMBL/GenBank/DDBJ databases">
        <title>Pseudoalteromonas galatheae sp. nov., isolated from a deep-sea polychaete near Canal Concepcion, Chile.</title>
        <authorList>
            <person name="Machado H.R."/>
            <person name="Gram L."/>
            <person name="Vynne N.G."/>
        </authorList>
    </citation>
    <scope>NUCLEOTIDE SEQUENCE [LARGE SCALE GENOMIC DNA]</scope>
    <source>
        <strain evidence="2 3">KMM216</strain>
    </source>
</reference>
<comment type="caution">
    <text evidence="2">The sequence shown here is derived from an EMBL/GenBank/DDBJ whole genome shotgun (WGS) entry which is preliminary data.</text>
</comment>
<feature type="transmembrane region" description="Helical" evidence="1">
    <location>
        <begin position="6"/>
        <end position="24"/>
    </location>
</feature>
<evidence type="ECO:0000313" key="2">
    <source>
        <dbReference type="EMBL" id="KDC53055.1"/>
    </source>
</evidence>
<evidence type="ECO:0000313" key="3">
    <source>
        <dbReference type="Proteomes" id="UP000027154"/>
    </source>
</evidence>
<evidence type="ECO:0000256" key="1">
    <source>
        <dbReference type="SAM" id="Phobius"/>
    </source>
</evidence>
<dbReference type="Proteomes" id="UP000027154">
    <property type="component" value="Unassembled WGS sequence"/>
</dbReference>
<accession>A0ABD3YD72</accession>
<dbReference type="EMBL" id="JJNZ01000007">
    <property type="protein sequence ID" value="KDC53055.1"/>
    <property type="molecule type" value="Genomic_DNA"/>
</dbReference>
<dbReference type="RefSeq" id="WP_033028433.1">
    <property type="nucleotide sequence ID" value="NZ_JJNZ01000007.1"/>
</dbReference>
<dbReference type="AlphaFoldDB" id="A0ABD3YD72"/>
<gene>
    <name evidence="2" type="ORF">DC53_01835</name>
</gene>
<organism evidence="2 3">
    <name type="scientific">Pseudoalteromonas fuliginea</name>
    <dbReference type="NCBI Taxonomy" id="1872678"/>
    <lineage>
        <taxon>Bacteria</taxon>
        <taxon>Pseudomonadati</taxon>
        <taxon>Pseudomonadota</taxon>
        <taxon>Gammaproteobacteria</taxon>
        <taxon>Alteromonadales</taxon>
        <taxon>Pseudoalteromonadaceae</taxon>
        <taxon>Pseudoalteromonas</taxon>
    </lineage>
</organism>
<protein>
    <recommendedName>
        <fullName evidence="4">DUF4145 domain-containing protein</fullName>
    </recommendedName>
</protein>
<proteinExistence type="predicted"/>